<comment type="similarity">
    <text evidence="1">Belongs to the membrane fusion protein (MFP) (TC 8.A.1) family.</text>
</comment>
<dbReference type="InterPro" id="IPR058792">
    <property type="entry name" value="Beta-barrel_RND_2"/>
</dbReference>
<reference evidence="8 9" key="1">
    <citation type="journal article" date="2015" name="Antonie Van Leeuwenhoek">
        <title>Bosea vaviloviae sp. nov., a new species of slow-growing rhizobia isolated from nodules of the relict species Vavilovia formosa (Stev.) Fed.</title>
        <authorList>
            <person name="Safronova V.I."/>
            <person name="Kuznetsova I.G."/>
            <person name="Sazanova A.L."/>
            <person name="Kimeklis A.K."/>
            <person name="Belimov A.A."/>
            <person name="Andronov E.E."/>
            <person name="Pinaev A.G."/>
            <person name="Chizhevskaya E.P."/>
            <person name="Pukhaev A.R."/>
            <person name="Popov K.P."/>
            <person name="Willems A."/>
            <person name="Tikhonovich I.A."/>
        </authorList>
    </citation>
    <scope>NUCLEOTIDE SEQUENCE [LARGE SCALE GENOMIC DNA]</scope>
    <source>
        <strain evidence="8 9">Vaf18</strain>
    </source>
</reference>
<dbReference type="AlphaFoldDB" id="A0A1D7U4G2"/>
<evidence type="ECO:0000256" key="3">
    <source>
        <dbReference type="ARBA" id="ARBA00022729"/>
    </source>
</evidence>
<dbReference type="Gene3D" id="2.40.30.170">
    <property type="match status" value="1"/>
</dbReference>
<feature type="domain" description="CzcB-like C-terminal circularly permuted SH3-like" evidence="7">
    <location>
        <begin position="418"/>
        <end position="477"/>
    </location>
</feature>
<dbReference type="InterPro" id="IPR006143">
    <property type="entry name" value="RND_pump_MFP"/>
</dbReference>
<dbReference type="GO" id="GO:0015679">
    <property type="term" value="P:plasma membrane copper ion transport"/>
    <property type="evidence" value="ECO:0007669"/>
    <property type="project" value="TreeGrafter"/>
</dbReference>
<accession>A0A1D7U4G2</accession>
<dbReference type="InterPro" id="IPR051909">
    <property type="entry name" value="MFP_Cation_Efflux"/>
</dbReference>
<keyword evidence="3" id="KW-0732">Signal</keyword>
<evidence type="ECO:0000313" key="8">
    <source>
        <dbReference type="EMBL" id="AOO82231.1"/>
    </source>
</evidence>
<dbReference type="Pfam" id="PF25954">
    <property type="entry name" value="Beta-barrel_RND_2"/>
    <property type="match status" value="1"/>
</dbReference>
<keyword evidence="9" id="KW-1185">Reference proteome</keyword>
<dbReference type="InterPro" id="IPR058649">
    <property type="entry name" value="CzcB_C"/>
</dbReference>
<dbReference type="STRING" id="1526658.BHK69_18875"/>
<dbReference type="SUPFAM" id="SSF111369">
    <property type="entry name" value="HlyD-like secretion proteins"/>
    <property type="match status" value="1"/>
</dbReference>
<feature type="domain" description="CusB-like beta-barrel" evidence="6">
    <location>
        <begin position="335"/>
        <end position="410"/>
    </location>
</feature>
<dbReference type="NCBIfam" id="TIGR01730">
    <property type="entry name" value="RND_mfp"/>
    <property type="match status" value="1"/>
</dbReference>
<evidence type="ECO:0000256" key="2">
    <source>
        <dbReference type="ARBA" id="ARBA00022448"/>
    </source>
</evidence>
<dbReference type="FunFam" id="2.40.30.170:FF:000010">
    <property type="entry name" value="Efflux RND transporter periplasmic adaptor subunit"/>
    <property type="match status" value="1"/>
</dbReference>
<evidence type="ECO:0000259" key="7">
    <source>
        <dbReference type="Pfam" id="PF25975"/>
    </source>
</evidence>
<organism evidence="8 9">
    <name type="scientific">Bosea vaviloviae</name>
    <dbReference type="NCBI Taxonomy" id="1526658"/>
    <lineage>
        <taxon>Bacteria</taxon>
        <taxon>Pseudomonadati</taxon>
        <taxon>Pseudomonadota</taxon>
        <taxon>Alphaproteobacteria</taxon>
        <taxon>Hyphomicrobiales</taxon>
        <taxon>Boseaceae</taxon>
        <taxon>Bosea</taxon>
    </lineage>
</organism>
<dbReference type="InterPro" id="IPR058790">
    <property type="entry name" value="BSH_CusB"/>
</dbReference>
<dbReference type="Pfam" id="PF25919">
    <property type="entry name" value="BSH_CusB"/>
    <property type="match status" value="1"/>
</dbReference>
<feature type="domain" description="CusB-like barrel-sandwich hybrid" evidence="5">
    <location>
        <begin position="208"/>
        <end position="330"/>
    </location>
</feature>
<dbReference type="PANTHER" id="PTHR30097">
    <property type="entry name" value="CATION EFFLUX SYSTEM PROTEIN CUSB"/>
    <property type="match status" value="1"/>
</dbReference>
<proteinExistence type="inferred from homology"/>
<dbReference type="Gene3D" id="2.40.420.20">
    <property type="match status" value="1"/>
</dbReference>
<dbReference type="GO" id="GO:0060003">
    <property type="term" value="P:copper ion export"/>
    <property type="evidence" value="ECO:0007669"/>
    <property type="project" value="TreeGrafter"/>
</dbReference>
<dbReference type="GO" id="GO:0022857">
    <property type="term" value="F:transmembrane transporter activity"/>
    <property type="evidence" value="ECO:0007669"/>
    <property type="project" value="InterPro"/>
</dbReference>
<dbReference type="PANTHER" id="PTHR30097:SF15">
    <property type="entry name" value="CATION EFFLUX SYSTEM PROTEIN CUSB"/>
    <property type="match status" value="1"/>
</dbReference>
<evidence type="ECO:0000256" key="4">
    <source>
        <dbReference type="ARBA" id="ARBA00023065"/>
    </source>
</evidence>
<evidence type="ECO:0000313" key="9">
    <source>
        <dbReference type="Proteomes" id="UP000094969"/>
    </source>
</evidence>
<dbReference type="Pfam" id="PF25975">
    <property type="entry name" value="CzcB_C"/>
    <property type="match status" value="1"/>
</dbReference>
<gene>
    <name evidence="8" type="ORF">BHK69_18875</name>
</gene>
<evidence type="ECO:0000256" key="1">
    <source>
        <dbReference type="ARBA" id="ARBA00009477"/>
    </source>
</evidence>
<dbReference type="GO" id="GO:0030288">
    <property type="term" value="C:outer membrane-bounded periplasmic space"/>
    <property type="evidence" value="ECO:0007669"/>
    <property type="project" value="TreeGrafter"/>
</dbReference>
<protein>
    <submittedName>
        <fullName evidence="8">Efflux transporter periplasmic adaptor subunit</fullName>
    </submittedName>
</protein>
<dbReference type="KEGG" id="bvv:BHK69_18875"/>
<evidence type="ECO:0000259" key="6">
    <source>
        <dbReference type="Pfam" id="PF25954"/>
    </source>
</evidence>
<name>A0A1D7U4G2_9HYPH</name>
<dbReference type="FunFam" id="2.40.420.20:FF:000003">
    <property type="entry name" value="Cation efflux system protein cusB"/>
    <property type="match status" value="1"/>
</dbReference>
<dbReference type="EMBL" id="CP017147">
    <property type="protein sequence ID" value="AOO82231.1"/>
    <property type="molecule type" value="Genomic_DNA"/>
</dbReference>
<dbReference type="Proteomes" id="UP000094969">
    <property type="component" value="Chromosome"/>
</dbReference>
<sequence length="497" mass="52960">MAASGCSRRAHPFRADRWRSAMRKLFALIAIVLAIAAAGIAGIMAGRSDMPLPGWLPGAKVPIARAGAEPTGTGPVIYYRHPDGLAAFSAVPTKTGAGKAYLPVRASQDVQFEKPPASADQPATTDAKRIKFYRNPMGLPDTSPTPKKDSMGMDYLPVYDGEEEDGSTVKVSAGKLQKAGVRSELVALAPLGMPVRALGTIQLDERRVSVVALRFEGFVEAVENVTTGSTVRKGQPLMRVYGPALSSAAAEYVSVLNGRADGPIPAQGLKGARRRLENLAVPDAALSAIERMREVPVAIAWPAPQDGVILERTAVNGMRAAPGDVLFRIADTLLIWAQIDLAERDLDMVAVGQEVTVAPRGMRGKSFVGKIALVYPQINKETRTGRIRVELDNPEGVLKPDMYVEAQIATGTNKPVLSVADSAVIDSGQRQIVLIDKGEGRFEPRQVKLGRHGAGRVEIMEGLAADDRVVVSANFLIDAESNLKAALQGLDSGEKQP</sequence>
<dbReference type="GO" id="GO:0016020">
    <property type="term" value="C:membrane"/>
    <property type="evidence" value="ECO:0007669"/>
    <property type="project" value="InterPro"/>
</dbReference>
<keyword evidence="2" id="KW-0813">Transport</keyword>
<keyword evidence="4" id="KW-0406">Ion transport</keyword>
<dbReference type="GO" id="GO:0046914">
    <property type="term" value="F:transition metal ion binding"/>
    <property type="evidence" value="ECO:0007669"/>
    <property type="project" value="TreeGrafter"/>
</dbReference>
<evidence type="ECO:0000259" key="5">
    <source>
        <dbReference type="Pfam" id="PF25919"/>
    </source>
</evidence>